<evidence type="ECO:0000313" key="3">
    <source>
        <dbReference type="Proteomes" id="UP000646244"/>
    </source>
</evidence>
<dbReference type="EMBL" id="BMVB01000001">
    <property type="protein sequence ID" value="GHC34122.1"/>
    <property type="molecule type" value="Genomic_DNA"/>
</dbReference>
<dbReference type="Proteomes" id="UP000646244">
    <property type="component" value="Unassembled WGS sequence"/>
</dbReference>
<protein>
    <submittedName>
        <fullName evidence="2">Uncharacterized protein</fullName>
    </submittedName>
</protein>
<gene>
    <name evidence="2" type="ORF">GCM10010507_03530</name>
</gene>
<feature type="chain" id="PRO_5036719131" evidence="1">
    <location>
        <begin position="29"/>
        <end position="104"/>
    </location>
</feature>
<organism evidence="2 3">
    <name type="scientific">Streptomyces cinnamoneus</name>
    <name type="common">Streptoverticillium cinnamoneum</name>
    <dbReference type="NCBI Taxonomy" id="53446"/>
    <lineage>
        <taxon>Bacteria</taxon>
        <taxon>Bacillati</taxon>
        <taxon>Actinomycetota</taxon>
        <taxon>Actinomycetes</taxon>
        <taxon>Kitasatosporales</taxon>
        <taxon>Streptomycetaceae</taxon>
        <taxon>Streptomyces</taxon>
        <taxon>Streptomyces cinnamoneus group</taxon>
    </lineage>
</organism>
<name>A0A918TB11_STRCJ</name>
<feature type="signal peptide" evidence="1">
    <location>
        <begin position="1"/>
        <end position="28"/>
    </location>
</feature>
<evidence type="ECO:0000313" key="2">
    <source>
        <dbReference type="EMBL" id="GHC34122.1"/>
    </source>
</evidence>
<reference evidence="2" key="1">
    <citation type="journal article" date="2014" name="Int. J. Syst. Evol. Microbiol.">
        <title>Complete genome sequence of Corynebacterium casei LMG S-19264T (=DSM 44701T), isolated from a smear-ripened cheese.</title>
        <authorList>
            <consortium name="US DOE Joint Genome Institute (JGI-PGF)"/>
            <person name="Walter F."/>
            <person name="Albersmeier A."/>
            <person name="Kalinowski J."/>
            <person name="Ruckert C."/>
        </authorList>
    </citation>
    <scope>NUCLEOTIDE SEQUENCE</scope>
    <source>
        <strain evidence="2">JCM 4633</strain>
    </source>
</reference>
<dbReference type="AlphaFoldDB" id="A0A918TB11"/>
<accession>A0A918TB11</accession>
<proteinExistence type="predicted"/>
<dbReference type="RefSeq" id="WP_190107788.1">
    <property type="nucleotide sequence ID" value="NZ_BMVB01000001.1"/>
</dbReference>
<comment type="caution">
    <text evidence="2">The sequence shown here is derived from an EMBL/GenBank/DDBJ whole genome shotgun (WGS) entry which is preliminary data.</text>
</comment>
<keyword evidence="1" id="KW-0732">Signal</keyword>
<sequence length="104" mass="11039">MRHPIRVTGSLALAGLLTLTVPPPVARAATGAFVYHTAPGTVRHGLSDPVEGQCYAVGYAQGVTGNETDRNAYLYDTPDCRGAAAYFPAGFYGVQSFQSVVFMR</sequence>
<evidence type="ECO:0000256" key="1">
    <source>
        <dbReference type="SAM" id="SignalP"/>
    </source>
</evidence>
<reference evidence="2" key="2">
    <citation type="submission" date="2020-09" db="EMBL/GenBank/DDBJ databases">
        <authorList>
            <person name="Sun Q."/>
            <person name="Ohkuma M."/>
        </authorList>
    </citation>
    <scope>NUCLEOTIDE SEQUENCE</scope>
    <source>
        <strain evidence="2">JCM 4633</strain>
    </source>
</reference>